<dbReference type="Proteomes" id="UP001295469">
    <property type="component" value="Chromosome C03"/>
</dbReference>
<keyword evidence="1" id="KW-1133">Transmembrane helix</keyword>
<name>A0A816IHF9_BRANA</name>
<organism evidence="2">
    <name type="scientific">Brassica napus</name>
    <name type="common">Rape</name>
    <dbReference type="NCBI Taxonomy" id="3708"/>
    <lineage>
        <taxon>Eukaryota</taxon>
        <taxon>Viridiplantae</taxon>
        <taxon>Streptophyta</taxon>
        <taxon>Embryophyta</taxon>
        <taxon>Tracheophyta</taxon>
        <taxon>Spermatophyta</taxon>
        <taxon>Magnoliopsida</taxon>
        <taxon>eudicotyledons</taxon>
        <taxon>Gunneridae</taxon>
        <taxon>Pentapetalae</taxon>
        <taxon>rosids</taxon>
        <taxon>malvids</taxon>
        <taxon>Brassicales</taxon>
        <taxon>Brassicaceae</taxon>
        <taxon>Brassiceae</taxon>
        <taxon>Brassica</taxon>
    </lineage>
</organism>
<sequence length="68" mass="7706">MVLCSSFNRTDQSISSSSFVLSIVYELVDLLKQKGMHSLFFVFATSLFIFTAVPLMFIPPLLLFPKNQ</sequence>
<feature type="transmembrane region" description="Helical" evidence="1">
    <location>
        <begin position="39"/>
        <end position="64"/>
    </location>
</feature>
<evidence type="ECO:0000256" key="1">
    <source>
        <dbReference type="SAM" id="Phobius"/>
    </source>
</evidence>
<reference evidence="2" key="1">
    <citation type="submission" date="2021-01" db="EMBL/GenBank/DDBJ databases">
        <authorList>
            <consortium name="Genoscope - CEA"/>
            <person name="William W."/>
        </authorList>
    </citation>
    <scope>NUCLEOTIDE SEQUENCE</scope>
</reference>
<gene>
    <name evidence="2" type="ORF">DARMORV10_C03P77360.1</name>
</gene>
<feature type="non-terminal residue" evidence="2">
    <location>
        <position position="1"/>
    </location>
</feature>
<proteinExistence type="predicted"/>
<dbReference type="AlphaFoldDB" id="A0A816IHF9"/>
<dbReference type="EMBL" id="HG994367">
    <property type="protein sequence ID" value="CAF1709950.1"/>
    <property type="molecule type" value="Genomic_DNA"/>
</dbReference>
<accession>A0A816IHF9</accession>
<keyword evidence="1" id="KW-0812">Transmembrane</keyword>
<keyword evidence="1" id="KW-0472">Membrane</keyword>
<protein>
    <submittedName>
        <fullName evidence="2">(rape) hypothetical protein</fullName>
    </submittedName>
</protein>
<evidence type="ECO:0000313" key="2">
    <source>
        <dbReference type="EMBL" id="CAF1709950.1"/>
    </source>
</evidence>